<accession>A0A2R8AVS9</accession>
<evidence type="ECO:0000256" key="1">
    <source>
        <dbReference type="SAM" id="Phobius"/>
    </source>
</evidence>
<keyword evidence="1" id="KW-1133">Transmembrane helix</keyword>
<dbReference type="Proteomes" id="UP000244904">
    <property type="component" value="Unassembled WGS sequence"/>
</dbReference>
<feature type="transmembrane region" description="Helical" evidence="1">
    <location>
        <begin position="20"/>
        <end position="42"/>
    </location>
</feature>
<organism evidence="2 3">
    <name type="scientific">Pseudoprimorskyibacter insulae</name>
    <dbReference type="NCBI Taxonomy" id="1695997"/>
    <lineage>
        <taxon>Bacteria</taxon>
        <taxon>Pseudomonadati</taxon>
        <taxon>Pseudomonadota</taxon>
        <taxon>Alphaproteobacteria</taxon>
        <taxon>Rhodobacterales</taxon>
        <taxon>Paracoccaceae</taxon>
        <taxon>Pseudoprimorskyibacter</taxon>
    </lineage>
</organism>
<dbReference type="RefSeq" id="WP_108886017.1">
    <property type="nucleotide sequence ID" value="NZ_OMOJ01000003.1"/>
</dbReference>
<reference evidence="3" key="1">
    <citation type="submission" date="2018-03" db="EMBL/GenBank/DDBJ databases">
        <authorList>
            <person name="Rodrigo-Torres L."/>
            <person name="Arahal R. D."/>
            <person name="Lucena T."/>
        </authorList>
    </citation>
    <scope>NUCLEOTIDE SEQUENCE [LARGE SCALE GENOMIC DNA]</scope>
    <source>
        <strain evidence="3">CECT 8871</strain>
    </source>
</reference>
<evidence type="ECO:0000313" key="3">
    <source>
        <dbReference type="Proteomes" id="UP000244904"/>
    </source>
</evidence>
<protein>
    <submittedName>
        <fullName evidence="2">Uncharacterized protein</fullName>
    </submittedName>
</protein>
<keyword evidence="3" id="KW-1185">Reference proteome</keyword>
<name>A0A2R8AVS9_9RHOB</name>
<proteinExistence type="predicted"/>
<keyword evidence="1" id="KW-0812">Transmembrane</keyword>
<gene>
    <name evidence="2" type="ORF">PRI8871_01945</name>
</gene>
<dbReference type="OrthoDB" id="7667013at2"/>
<keyword evidence="1" id="KW-0472">Membrane</keyword>
<dbReference type="EMBL" id="OMOJ01000003">
    <property type="protein sequence ID" value="SPF80141.1"/>
    <property type="molecule type" value="Genomic_DNA"/>
</dbReference>
<feature type="transmembrane region" description="Helical" evidence="1">
    <location>
        <begin position="54"/>
        <end position="75"/>
    </location>
</feature>
<sequence>MSVQYEIDPDELTGPASWSYGKLIGVLFLVITSALLLNVFLIAGAAKMYGFSNFPLFVVLTWIFPVSLIGAWFTARWVRRMVENPDEA</sequence>
<dbReference type="AlphaFoldDB" id="A0A2R8AVS9"/>
<evidence type="ECO:0000313" key="2">
    <source>
        <dbReference type="EMBL" id="SPF80141.1"/>
    </source>
</evidence>